<evidence type="ECO:0000256" key="3">
    <source>
        <dbReference type="ARBA" id="ARBA00023163"/>
    </source>
</evidence>
<gene>
    <name evidence="5" type="ORF">Q763_02105</name>
</gene>
<keyword evidence="2" id="KW-0238">DNA-binding</keyword>
<organism evidence="5 6">
    <name type="scientific">Flavobacterium beibuense F44-8</name>
    <dbReference type="NCBI Taxonomy" id="1406840"/>
    <lineage>
        <taxon>Bacteria</taxon>
        <taxon>Pseudomonadati</taxon>
        <taxon>Bacteroidota</taxon>
        <taxon>Flavobacteriia</taxon>
        <taxon>Flavobacteriales</taxon>
        <taxon>Flavobacteriaceae</taxon>
        <taxon>Flavobacterium</taxon>
    </lineage>
</organism>
<keyword evidence="3" id="KW-0804">Transcription</keyword>
<evidence type="ECO:0000259" key="4">
    <source>
        <dbReference type="PROSITE" id="PS01124"/>
    </source>
</evidence>
<dbReference type="AlphaFoldDB" id="A0A0A2LVX5"/>
<dbReference type="InterPro" id="IPR009057">
    <property type="entry name" value="Homeodomain-like_sf"/>
</dbReference>
<keyword evidence="6" id="KW-1185">Reference proteome</keyword>
<dbReference type="PANTHER" id="PTHR43280">
    <property type="entry name" value="ARAC-FAMILY TRANSCRIPTIONAL REGULATOR"/>
    <property type="match status" value="1"/>
</dbReference>
<name>A0A0A2LVX5_9FLAO</name>
<evidence type="ECO:0000256" key="2">
    <source>
        <dbReference type="ARBA" id="ARBA00023125"/>
    </source>
</evidence>
<proteinExistence type="predicted"/>
<reference evidence="5 6" key="1">
    <citation type="submission" date="2013-09" db="EMBL/GenBank/DDBJ databases">
        <authorList>
            <person name="Zeng Z."/>
            <person name="Chen C."/>
        </authorList>
    </citation>
    <scope>NUCLEOTIDE SEQUENCE [LARGE SCALE GENOMIC DNA]</scope>
    <source>
        <strain evidence="5 6">F44-8</strain>
    </source>
</reference>
<keyword evidence="1" id="KW-0805">Transcription regulation</keyword>
<evidence type="ECO:0000313" key="5">
    <source>
        <dbReference type="EMBL" id="KGO83383.1"/>
    </source>
</evidence>
<feature type="domain" description="HTH araC/xylS-type" evidence="4">
    <location>
        <begin position="1"/>
        <end position="86"/>
    </location>
</feature>
<evidence type="ECO:0000313" key="6">
    <source>
        <dbReference type="Proteomes" id="UP000030129"/>
    </source>
</evidence>
<dbReference type="SUPFAM" id="SSF46689">
    <property type="entry name" value="Homeodomain-like"/>
    <property type="match status" value="1"/>
</dbReference>
<dbReference type="STRING" id="1406840.Q763_02105"/>
<protein>
    <recommendedName>
        <fullName evidence="4">HTH araC/xylS-type domain-containing protein</fullName>
    </recommendedName>
</protein>
<dbReference type="InterPro" id="IPR018060">
    <property type="entry name" value="HTH_AraC"/>
</dbReference>
<dbReference type="Proteomes" id="UP000030129">
    <property type="component" value="Unassembled WGS sequence"/>
</dbReference>
<dbReference type="SMART" id="SM00342">
    <property type="entry name" value="HTH_ARAC"/>
    <property type="match status" value="1"/>
</dbReference>
<dbReference type="eggNOG" id="COG2207">
    <property type="taxonomic scope" value="Bacteria"/>
</dbReference>
<dbReference type="GO" id="GO:0043565">
    <property type="term" value="F:sequence-specific DNA binding"/>
    <property type="evidence" value="ECO:0007669"/>
    <property type="project" value="InterPro"/>
</dbReference>
<sequence>MPSVSYCADQLHLSTNYFGHLVEKETGNTATDYIQSRLIEHAKISILEANHPISEVAFQLSFKYQEHFTRLFKKKTGMTPFEFRNLN</sequence>
<dbReference type="RefSeq" id="WP_035130724.1">
    <property type="nucleotide sequence ID" value="NZ_JRLV01000003.1"/>
</dbReference>
<dbReference type="Pfam" id="PF12833">
    <property type="entry name" value="HTH_18"/>
    <property type="match status" value="1"/>
</dbReference>
<dbReference type="InterPro" id="IPR020449">
    <property type="entry name" value="Tscrpt_reg_AraC-type_HTH"/>
</dbReference>
<dbReference type="PRINTS" id="PR00032">
    <property type="entry name" value="HTHARAC"/>
</dbReference>
<dbReference type="PANTHER" id="PTHR43280:SF32">
    <property type="entry name" value="TRANSCRIPTIONAL REGULATORY PROTEIN"/>
    <property type="match status" value="1"/>
</dbReference>
<comment type="caution">
    <text evidence="5">The sequence shown here is derived from an EMBL/GenBank/DDBJ whole genome shotgun (WGS) entry which is preliminary data.</text>
</comment>
<dbReference type="EMBL" id="JRLV01000003">
    <property type="protein sequence ID" value="KGO83383.1"/>
    <property type="molecule type" value="Genomic_DNA"/>
</dbReference>
<accession>A0A0A2LVX5</accession>
<dbReference type="Gene3D" id="1.10.10.60">
    <property type="entry name" value="Homeodomain-like"/>
    <property type="match status" value="2"/>
</dbReference>
<dbReference type="GO" id="GO:0003700">
    <property type="term" value="F:DNA-binding transcription factor activity"/>
    <property type="evidence" value="ECO:0007669"/>
    <property type="project" value="InterPro"/>
</dbReference>
<dbReference type="PROSITE" id="PS01124">
    <property type="entry name" value="HTH_ARAC_FAMILY_2"/>
    <property type="match status" value="1"/>
</dbReference>
<evidence type="ECO:0000256" key="1">
    <source>
        <dbReference type="ARBA" id="ARBA00023015"/>
    </source>
</evidence>